<dbReference type="EMBL" id="CM031838">
    <property type="protein sequence ID" value="KAG6679031.1"/>
    <property type="molecule type" value="Genomic_DNA"/>
</dbReference>
<feature type="compositionally biased region" description="Basic residues" evidence="8">
    <location>
        <begin position="71"/>
        <end position="87"/>
    </location>
</feature>
<evidence type="ECO:0000313" key="10">
    <source>
        <dbReference type="EMBL" id="KAG6629758.1"/>
    </source>
</evidence>
<feature type="compositionally biased region" description="Basic and acidic residues" evidence="8">
    <location>
        <begin position="352"/>
        <end position="362"/>
    </location>
</feature>
<dbReference type="GO" id="GO:0005634">
    <property type="term" value="C:nucleus"/>
    <property type="evidence" value="ECO:0007669"/>
    <property type="project" value="TreeGrafter"/>
</dbReference>
<evidence type="ECO:0000313" key="12">
    <source>
        <dbReference type="Proteomes" id="UP000811609"/>
    </source>
</evidence>
<evidence type="ECO:0000256" key="7">
    <source>
        <dbReference type="PROSITE-ProRule" id="PRU00042"/>
    </source>
</evidence>
<reference evidence="10" key="1">
    <citation type="submission" date="2020-12" db="EMBL/GenBank/DDBJ databases">
        <title>WGS assembly of Carya illinoinensis cv. Pawnee.</title>
        <authorList>
            <person name="Platts A."/>
            <person name="Shu S."/>
            <person name="Wright S."/>
            <person name="Barry K."/>
            <person name="Edger P."/>
            <person name="Pires J.C."/>
            <person name="Schmutz J."/>
        </authorList>
    </citation>
    <scope>NUCLEOTIDE SEQUENCE</scope>
    <source>
        <tissue evidence="10">Leaf</tissue>
    </source>
</reference>
<keyword evidence="6" id="KW-0804">Transcription</keyword>
<feature type="region of interest" description="Disordered" evidence="8">
    <location>
        <begin position="180"/>
        <end position="202"/>
    </location>
</feature>
<keyword evidence="2" id="KW-0677">Repeat</keyword>
<feature type="region of interest" description="Disordered" evidence="8">
    <location>
        <begin position="1"/>
        <end position="138"/>
    </location>
</feature>
<feature type="compositionally biased region" description="Acidic residues" evidence="8">
    <location>
        <begin position="1"/>
        <end position="11"/>
    </location>
</feature>
<feature type="domain" description="C2H2-type" evidence="9">
    <location>
        <begin position="52"/>
        <end position="79"/>
    </location>
</feature>
<reference evidence="11" key="2">
    <citation type="submission" date="2021-01" db="EMBL/GenBank/DDBJ databases">
        <authorList>
            <person name="Lovell J.T."/>
            <person name="Bentley N."/>
            <person name="Bhattarai G."/>
            <person name="Jenkins J.W."/>
            <person name="Sreedasyam A."/>
            <person name="Alarcon Y."/>
            <person name="Bock C."/>
            <person name="Boston L."/>
            <person name="Carlson J."/>
            <person name="Cervantes K."/>
            <person name="Clermont K."/>
            <person name="Krom N."/>
            <person name="Kubenka K."/>
            <person name="Mamidi S."/>
            <person name="Mattison C."/>
            <person name="Monteros M."/>
            <person name="Pisani C."/>
            <person name="Plott C."/>
            <person name="Rajasekar S."/>
            <person name="Rhein H.S."/>
            <person name="Rohla C."/>
            <person name="Song M."/>
            <person name="Hilaire R.S."/>
            <person name="Shu S."/>
            <person name="Wells L."/>
            <person name="Wang X."/>
            <person name="Webber J."/>
            <person name="Heerema R.J."/>
            <person name="Klein P."/>
            <person name="Conner P."/>
            <person name="Grauke L."/>
            <person name="Grimwood J."/>
            <person name="Schmutz J."/>
            <person name="Randall J.J."/>
        </authorList>
    </citation>
    <scope>NUCLEOTIDE SEQUENCE</scope>
    <source>
        <tissue evidence="11">Leaf</tissue>
    </source>
</reference>
<evidence type="ECO:0000256" key="8">
    <source>
        <dbReference type="SAM" id="MobiDB-lite"/>
    </source>
</evidence>
<keyword evidence="4" id="KW-0862">Zinc</keyword>
<gene>
    <name evidence="10" type="ORF">CIPAW_14G107600</name>
    <name evidence="11" type="ORF">I3842_14G110400</name>
</gene>
<accession>A0A8T1NIY4</accession>
<proteinExistence type="predicted"/>
<evidence type="ECO:0000259" key="9">
    <source>
        <dbReference type="PROSITE" id="PS50157"/>
    </source>
</evidence>
<feature type="compositionally biased region" description="Basic and acidic residues" evidence="8">
    <location>
        <begin position="88"/>
        <end position="97"/>
    </location>
</feature>
<dbReference type="AlphaFoldDB" id="A0A8T1NIY4"/>
<evidence type="ECO:0000256" key="6">
    <source>
        <dbReference type="ARBA" id="ARBA00023163"/>
    </source>
</evidence>
<dbReference type="GO" id="GO:0003700">
    <property type="term" value="F:DNA-binding transcription factor activity"/>
    <property type="evidence" value="ECO:0007669"/>
    <property type="project" value="InterPro"/>
</dbReference>
<sequence>MDDDKEQDQNESEGNYDFIPSEDEEKMNEFSTSSGTTDNRDDGSKPKDIKERICDVCGKTFKDGRAFGGHKGSHSRTNQHHFLSKNIKKSDPSALDRGRRRVQPPQPPPPEVDRNGSSVSSSDSVDDSSSGSTYSKFTGYNIDLSKSLSNWSKSDRRGRGDTRAVWAAEVLLSITRGKHSTRPNQILPASNGGSTNCGSVTDSKKSELSISCMDKIIDSLDTEKQRMKKLVIDETKGHGKDQEHDERKNTSEDHGYQISKEKMKIKKKVTNHVRHSGTHDQEEEALGLIDKTQKMPRRYECRDCGKSYPTYQAMGGHRSVHKGMENKNTTNIASSVGDDQEESSPNNSIETDETKESDECFE</sequence>
<dbReference type="Proteomes" id="UP000811246">
    <property type="component" value="Chromosome 14"/>
</dbReference>
<dbReference type="PROSITE" id="PS00028">
    <property type="entry name" value="ZINC_FINGER_C2H2_1"/>
    <property type="match status" value="2"/>
</dbReference>
<dbReference type="SMART" id="SM00355">
    <property type="entry name" value="ZnF_C2H2"/>
    <property type="match status" value="2"/>
</dbReference>
<keyword evidence="1" id="KW-0479">Metal-binding</keyword>
<feature type="region of interest" description="Disordered" evidence="8">
    <location>
        <begin position="316"/>
        <end position="362"/>
    </location>
</feature>
<name>A0A8T1NIY4_CARIL</name>
<dbReference type="GO" id="GO:0008270">
    <property type="term" value="F:zinc ion binding"/>
    <property type="evidence" value="ECO:0007669"/>
    <property type="project" value="UniProtKB-KW"/>
</dbReference>
<dbReference type="GO" id="GO:0000976">
    <property type="term" value="F:transcription cis-regulatory region binding"/>
    <property type="evidence" value="ECO:0007669"/>
    <property type="project" value="TreeGrafter"/>
</dbReference>
<keyword evidence="5" id="KW-0805">Transcription regulation</keyword>
<comment type="caution">
    <text evidence="10">The sequence shown here is derived from an EMBL/GenBank/DDBJ whole genome shotgun (WGS) entry which is preliminary data.</text>
</comment>
<keyword evidence="3 7" id="KW-0863">Zinc-finger</keyword>
<keyword evidence="12" id="KW-1185">Reference proteome</keyword>
<feature type="domain" description="C2H2-type" evidence="9">
    <location>
        <begin position="299"/>
        <end position="326"/>
    </location>
</feature>
<evidence type="ECO:0000256" key="2">
    <source>
        <dbReference type="ARBA" id="ARBA00022737"/>
    </source>
</evidence>
<dbReference type="InterPro" id="IPR013087">
    <property type="entry name" value="Znf_C2H2_type"/>
</dbReference>
<evidence type="ECO:0000256" key="3">
    <source>
        <dbReference type="ARBA" id="ARBA00022771"/>
    </source>
</evidence>
<protein>
    <recommendedName>
        <fullName evidence="9">C2H2-type domain-containing protein</fullName>
    </recommendedName>
</protein>
<evidence type="ECO:0000256" key="5">
    <source>
        <dbReference type="ARBA" id="ARBA00023015"/>
    </source>
</evidence>
<dbReference type="InterPro" id="IPR044653">
    <property type="entry name" value="AZF1/2/3-like"/>
</dbReference>
<feature type="region of interest" description="Disordered" evidence="8">
    <location>
        <begin position="235"/>
        <end position="255"/>
    </location>
</feature>
<dbReference type="PANTHER" id="PTHR45988:SF18">
    <property type="entry name" value="C2H2-TYPE ZINC FINGER FAMILY PROTEIN"/>
    <property type="match status" value="1"/>
</dbReference>
<dbReference type="PANTHER" id="PTHR45988">
    <property type="entry name" value="C2H2 TYPE ZINC FINGER TRANSCRIPTION FACTOR FAMILY-RELATED"/>
    <property type="match status" value="1"/>
</dbReference>
<dbReference type="EMBL" id="CM031822">
    <property type="protein sequence ID" value="KAG6629758.1"/>
    <property type="molecule type" value="Genomic_DNA"/>
</dbReference>
<feature type="compositionally biased region" description="Polar residues" evidence="8">
    <location>
        <begin position="182"/>
        <end position="201"/>
    </location>
</feature>
<organism evidence="10 12">
    <name type="scientific">Carya illinoinensis</name>
    <name type="common">Pecan</name>
    <dbReference type="NCBI Taxonomy" id="32201"/>
    <lineage>
        <taxon>Eukaryota</taxon>
        <taxon>Viridiplantae</taxon>
        <taxon>Streptophyta</taxon>
        <taxon>Embryophyta</taxon>
        <taxon>Tracheophyta</taxon>
        <taxon>Spermatophyta</taxon>
        <taxon>Magnoliopsida</taxon>
        <taxon>eudicotyledons</taxon>
        <taxon>Gunneridae</taxon>
        <taxon>Pentapetalae</taxon>
        <taxon>rosids</taxon>
        <taxon>fabids</taxon>
        <taxon>Fagales</taxon>
        <taxon>Juglandaceae</taxon>
        <taxon>Carya</taxon>
    </lineage>
</organism>
<dbReference type="Proteomes" id="UP000811609">
    <property type="component" value="Chromosome 14"/>
</dbReference>
<evidence type="ECO:0000256" key="4">
    <source>
        <dbReference type="ARBA" id="ARBA00022833"/>
    </source>
</evidence>
<dbReference type="Pfam" id="PF13912">
    <property type="entry name" value="zf-C2H2_6"/>
    <property type="match status" value="2"/>
</dbReference>
<feature type="compositionally biased region" description="Low complexity" evidence="8">
    <location>
        <begin position="116"/>
        <end position="132"/>
    </location>
</feature>
<evidence type="ECO:0000256" key="1">
    <source>
        <dbReference type="ARBA" id="ARBA00022723"/>
    </source>
</evidence>
<evidence type="ECO:0000313" key="11">
    <source>
        <dbReference type="EMBL" id="KAG6679031.1"/>
    </source>
</evidence>
<feature type="compositionally biased region" description="Basic and acidic residues" evidence="8">
    <location>
        <begin position="38"/>
        <end position="65"/>
    </location>
</feature>
<dbReference type="PROSITE" id="PS50157">
    <property type="entry name" value="ZINC_FINGER_C2H2_2"/>
    <property type="match status" value="2"/>
</dbReference>